<sequence>MLEIRPLRGRHELDLFRRFPSSLNDGLEADLDAGRRRLDWLWLALRDGEPVARVAWWRRDAVEDPLVMDVFDLATEDDGRALLDAAMPHVVTGAPPPFVRFVPADWRDHDTTWLDTLRKAGATPLVERLRLEWRPGTPIAPTTLEFREPAGRDELVGLMAQVVEGSLDAHTQADLTRMTPREQAESQYDHELALYDSPREWWRVGLVDGEPAGFVIPARNPTNAIIAYIGVLPAHRGKGLVGELLAEGTRILAGNDVPRIRANTDVTNAPMARAFARAGYVTIEHQVDMVWEHSM</sequence>
<evidence type="ECO:0000313" key="3">
    <source>
        <dbReference type="Proteomes" id="UP000308705"/>
    </source>
</evidence>
<protein>
    <submittedName>
        <fullName evidence="2">GNAT family N-acetyltransferase</fullName>
    </submittedName>
</protein>
<reference evidence="2 3" key="1">
    <citation type="submission" date="2019-04" db="EMBL/GenBank/DDBJ databases">
        <title>Herbidospora sp. NEAU-GS14.nov., a novel actinomycete isolated from soil.</title>
        <authorList>
            <person name="Han L."/>
        </authorList>
    </citation>
    <scope>NUCLEOTIDE SEQUENCE [LARGE SCALE GENOMIC DNA]</scope>
    <source>
        <strain evidence="2 3">NEAU-GS14</strain>
    </source>
</reference>
<evidence type="ECO:0000313" key="2">
    <source>
        <dbReference type="EMBL" id="TKK85668.1"/>
    </source>
</evidence>
<dbReference type="InterPro" id="IPR000182">
    <property type="entry name" value="GNAT_dom"/>
</dbReference>
<keyword evidence="3" id="KW-1185">Reference proteome</keyword>
<dbReference type="OrthoDB" id="7942268at2"/>
<gene>
    <name evidence="2" type="ORF">FDA94_25100</name>
</gene>
<dbReference type="InterPro" id="IPR016181">
    <property type="entry name" value="Acyl_CoA_acyltransferase"/>
</dbReference>
<organism evidence="2 3">
    <name type="scientific">Herbidospora galbida</name>
    <dbReference type="NCBI Taxonomy" id="2575442"/>
    <lineage>
        <taxon>Bacteria</taxon>
        <taxon>Bacillati</taxon>
        <taxon>Actinomycetota</taxon>
        <taxon>Actinomycetes</taxon>
        <taxon>Streptosporangiales</taxon>
        <taxon>Streptosporangiaceae</taxon>
        <taxon>Herbidospora</taxon>
    </lineage>
</organism>
<keyword evidence="2" id="KW-0808">Transferase</keyword>
<dbReference type="Pfam" id="PF00583">
    <property type="entry name" value="Acetyltransf_1"/>
    <property type="match status" value="1"/>
</dbReference>
<dbReference type="Proteomes" id="UP000308705">
    <property type="component" value="Unassembled WGS sequence"/>
</dbReference>
<dbReference type="AlphaFoldDB" id="A0A4U3M9C7"/>
<proteinExistence type="predicted"/>
<dbReference type="Gene3D" id="3.40.630.30">
    <property type="match status" value="1"/>
</dbReference>
<name>A0A4U3M9C7_9ACTN</name>
<accession>A0A4U3M9C7</accession>
<dbReference type="CDD" id="cd04301">
    <property type="entry name" value="NAT_SF"/>
    <property type="match status" value="1"/>
</dbReference>
<dbReference type="GO" id="GO:0016747">
    <property type="term" value="F:acyltransferase activity, transferring groups other than amino-acyl groups"/>
    <property type="evidence" value="ECO:0007669"/>
    <property type="project" value="InterPro"/>
</dbReference>
<evidence type="ECO:0000259" key="1">
    <source>
        <dbReference type="PROSITE" id="PS51186"/>
    </source>
</evidence>
<dbReference type="PROSITE" id="PS51186">
    <property type="entry name" value="GNAT"/>
    <property type="match status" value="1"/>
</dbReference>
<dbReference type="RefSeq" id="WP_137249532.1">
    <property type="nucleotide sequence ID" value="NZ_SZQA01000026.1"/>
</dbReference>
<dbReference type="SUPFAM" id="SSF55729">
    <property type="entry name" value="Acyl-CoA N-acyltransferases (Nat)"/>
    <property type="match status" value="1"/>
</dbReference>
<dbReference type="EMBL" id="SZQA01000026">
    <property type="protein sequence ID" value="TKK85668.1"/>
    <property type="molecule type" value="Genomic_DNA"/>
</dbReference>
<comment type="caution">
    <text evidence="2">The sequence shown here is derived from an EMBL/GenBank/DDBJ whole genome shotgun (WGS) entry which is preliminary data.</text>
</comment>
<feature type="domain" description="N-acetyltransferase" evidence="1">
    <location>
        <begin position="160"/>
        <end position="295"/>
    </location>
</feature>